<dbReference type="EMBL" id="BMAT01013178">
    <property type="protein sequence ID" value="GFS07074.1"/>
    <property type="molecule type" value="Genomic_DNA"/>
</dbReference>
<dbReference type="InterPro" id="IPR016024">
    <property type="entry name" value="ARM-type_fold"/>
</dbReference>
<accession>A0AAV4ID77</accession>
<dbReference type="GO" id="GO:0042273">
    <property type="term" value="P:ribosomal large subunit biogenesis"/>
    <property type="evidence" value="ECO:0007669"/>
    <property type="project" value="TreeGrafter"/>
</dbReference>
<evidence type="ECO:0000256" key="1">
    <source>
        <dbReference type="ARBA" id="ARBA00049983"/>
    </source>
</evidence>
<evidence type="ECO:0000313" key="3">
    <source>
        <dbReference type="Proteomes" id="UP000762676"/>
    </source>
</evidence>
<comment type="caution">
    <text evidence="2">The sequence shown here is derived from an EMBL/GenBank/DDBJ whole genome shotgun (WGS) entry which is preliminary data.</text>
</comment>
<feature type="non-terminal residue" evidence="2">
    <location>
        <position position="103"/>
    </location>
</feature>
<dbReference type="AlphaFoldDB" id="A0AAV4ID77"/>
<dbReference type="Gene3D" id="1.25.10.10">
    <property type="entry name" value="Leucine-rich Repeat Variant"/>
    <property type="match status" value="1"/>
</dbReference>
<name>A0AAV4ID77_9GAST</name>
<dbReference type="Proteomes" id="UP000762676">
    <property type="component" value="Unassembled WGS sequence"/>
</dbReference>
<proteinExistence type="inferred from homology"/>
<dbReference type="SUPFAM" id="SSF48371">
    <property type="entry name" value="ARM repeat"/>
    <property type="match status" value="1"/>
</dbReference>
<keyword evidence="3" id="KW-1185">Reference proteome</keyword>
<gene>
    <name evidence="2" type="ORF">ElyMa_006561000</name>
</gene>
<comment type="similarity">
    <text evidence="1">Belongs to the nuclear import and ribosome assembly adapter family.</text>
</comment>
<protein>
    <submittedName>
        <fullName evidence="2">HEAT repeat-containing protein 3-like</fullName>
    </submittedName>
</protein>
<evidence type="ECO:0000313" key="2">
    <source>
        <dbReference type="EMBL" id="GFS07074.1"/>
    </source>
</evidence>
<dbReference type="GO" id="GO:0006606">
    <property type="term" value="P:protein import into nucleus"/>
    <property type="evidence" value="ECO:0007669"/>
    <property type="project" value="TreeGrafter"/>
</dbReference>
<dbReference type="InterPro" id="IPR052616">
    <property type="entry name" value="SYO1-like"/>
</dbReference>
<organism evidence="2 3">
    <name type="scientific">Elysia marginata</name>
    <dbReference type="NCBI Taxonomy" id="1093978"/>
    <lineage>
        <taxon>Eukaryota</taxon>
        <taxon>Metazoa</taxon>
        <taxon>Spiralia</taxon>
        <taxon>Lophotrochozoa</taxon>
        <taxon>Mollusca</taxon>
        <taxon>Gastropoda</taxon>
        <taxon>Heterobranchia</taxon>
        <taxon>Euthyneura</taxon>
        <taxon>Panpulmonata</taxon>
        <taxon>Sacoglossa</taxon>
        <taxon>Placobranchoidea</taxon>
        <taxon>Plakobranchidae</taxon>
        <taxon>Elysia</taxon>
    </lineage>
</organism>
<dbReference type="PANTHER" id="PTHR13347:SF1">
    <property type="entry name" value="HEAT REPEAT-CONTAINING PROTEIN 3"/>
    <property type="match status" value="1"/>
</dbReference>
<dbReference type="PANTHER" id="PTHR13347">
    <property type="entry name" value="HEAT REPEAT-CONTAINING PROTEIN 3"/>
    <property type="match status" value="1"/>
</dbReference>
<sequence>MLRVKSVSVIYKLVTTMQAASTEERACGCKILASVVSQPSSIGLLLNQNAVKIAAPLFLDPCLDVRKSALGAIRNMSVYGQEDVCDVMVNQDILTPLVAVINE</sequence>
<dbReference type="InterPro" id="IPR011989">
    <property type="entry name" value="ARM-like"/>
</dbReference>
<dbReference type="GO" id="GO:0051082">
    <property type="term" value="F:unfolded protein binding"/>
    <property type="evidence" value="ECO:0007669"/>
    <property type="project" value="TreeGrafter"/>
</dbReference>
<reference evidence="2 3" key="1">
    <citation type="journal article" date="2021" name="Elife">
        <title>Chloroplast acquisition without the gene transfer in kleptoplastic sea slugs, Plakobranchus ocellatus.</title>
        <authorList>
            <person name="Maeda T."/>
            <person name="Takahashi S."/>
            <person name="Yoshida T."/>
            <person name="Shimamura S."/>
            <person name="Takaki Y."/>
            <person name="Nagai Y."/>
            <person name="Toyoda A."/>
            <person name="Suzuki Y."/>
            <person name="Arimoto A."/>
            <person name="Ishii H."/>
            <person name="Satoh N."/>
            <person name="Nishiyama T."/>
            <person name="Hasebe M."/>
            <person name="Maruyama T."/>
            <person name="Minagawa J."/>
            <person name="Obokata J."/>
            <person name="Shigenobu S."/>
        </authorList>
    </citation>
    <scope>NUCLEOTIDE SEQUENCE [LARGE SCALE GENOMIC DNA]</scope>
</reference>